<feature type="transmembrane region" description="Helical" evidence="1">
    <location>
        <begin position="119"/>
        <end position="141"/>
    </location>
</feature>
<dbReference type="Proteomes" id="UP001211065">
    <property type="component" value="Unassembled WGS sequence"/>
</dbReference>
<reference evidence="2" key="1">
    <citation type="submission" date="2020-05" db="EMBL/GenBank/DDBJ databases">
        <title>Phylogenomic resolution of chytrid fungi.</title>
        <authorList>
            <person name="Stajich J.E."/>
            <person name="Amses K."/>
            <person name="Simmons R."/>
            <person name="Seto K."/>
            <person name="Myers J."/>
            <person name="Bonds A."/>
            <person name="Quandt C.A."/>
            <person name="Barry K."/>
            <person name="Liu P."/>
            <person name="Grigoriev I."/>
            <person name="Longcore J.E."/>
            <person name="James T.Y."/>
        </authorList>
    </citation>
    <scope>NUCLEOTIDE SEQUENCE</scope>
    <source>
        <strain evidence="2">JEL0476</strain>
    </source>
</reference>
<keyword evidence="3" id="KW-1185">Reference proteome</keyword>
<organism evidence="2 3">
    <name type="scientific">Clydaea vesicula</name>
    <dbReference type="NCBI Taxonomy" id="447962"/>
    <lineage>
        <taxon>Eukaryota</taxon>
        <taxon>Fungi</taxon>
        <taxon>Fungi incertae sedis</taxon>
        <taxon>Chytridiomycota</taxon>
        <taxon>Chytridiomycota incertae sedis</taxon>
        <taxon>Chytridiomycetes</taxon>
        <taxon>Lobulomycetales</taxon>
        <taxon>Lobulomycetaceae</taxon>
        <taxon>Clydaea</taxon>
    </lineage>
</organism>
<evidence type="ECO:0000313" key="3">
    <source>
        <dbReference type="Proteomes" id="UP001211065"/>
    </source>
</evidence>
<feature type="transmembrane region" description="Helical" evidence="1">
    <location>
        <begin position="246"/>
        <end position="268"/>
    </location>
</feature>
<evidence type="ECO:0000256" key="1">
    <source>
        <dbReference type="SAM" id="Phobius"/>
    </source>
</evidence>
<protein>
    <submittedName>
        <fullName evidence="2">Uncharacterized protein</fullName>
    </submittedName>
</protein>
<feature type="transmembrane region" description="Helical" evidence="1">
    <location>
        <begin position="274"/>
        <end position="296"/>
    </location>
</feature>
<keyword evidence="1" id="KW-1133">Transmembrane helix</keyword>
<keyword evidence="1" id="KW-0812">Transmembrane</keyword>
<sequence>MYLFFEITLLRCIVLLLNLISLLFGVYLSCKNKVKITYASKQSIYRFSALSAIALTQCLHIPRQLLAYHHFPVYDNDLHIITKIVDWMSTATLYGSYCTVALGTIDRYRHIQLILPKSVSGGILDSMCVFTVVLSLVVAIYSCLENTNKVLCLVLRAFHPFWVVTVEYTLNIHMVVTTLINVKTMTNGKVNQQNISNSSSRTSRKSMCDNNEKSIAATTSGEFSESIVATKAVALKKMEKKLITTLTSLIVVDIVLIICYLLGCFVYLDIGSELAFIVSEISVIHVYISFQLLTLFSREIKKTNVKKPFSKNSSPVNEKIIVTTNSLGIFG</sequence>
<comment type="caution">
    <text evidence="2">The sequence shown here is derived from an EMBL/GenBank/DDBJ whole genome shotgun (WGS) entry which is preliminary data.</text>
</comment>
<dbReference type="AlphaFoldDB" id="A0AAD5UBV9"/>
<name>A0AAD5UBV9_9FUNG</name>
<keyword evidence="1" id="KW-0472">Membrane</keyword>
<proteinExistence type="predicted"/>
<gene>
    <name evidence="2" type="ORF">HK099_007824</name>
</gene>
<feature type="transmembrane region" description="Helical" evidence="1">
    <location>
        <begin position="161"/>
        <end position="182"/>
    </location>
</feature>
<evidence type="ECO:0000313" key="2">
    <source>
        <dbReference type="EMBL" id="KAJ3227955.1"/>
    </source>
</evidence>
<feature type="transmembrane region" description="Helical" evidence="1">
    <location>
        <begin position="6"/>
        <end position="28"/>
    </location>
</feature>
<dbReference type="EMBL" id="JADGJW010000008">
    <property type="protein sequence ID" value="KAJ3227955.1"/>
    <property type="molecule type" value="Genomic_DNA"/>
</dbReference>
<accession>A0AAD5UBV9</accession>